<gene>
    <name evidence="1" type="ORF">LSINAPIS_LOCUS3869</name>
</gene>
<dbReference type="InterPro" id="IPR052943">
    <property type="entry name" value="TMTC_O-mannosyl-trnsfr"/>
</dbReference>
<reference evidence="1 2" key="1">
    <citation type="submission" date="2017-07" db="EMBL/GenBank/DDBJ databases">
        <authorList>
            <person name="Talla V."/>
            <person name="Backstrom N."/>
        </authorList>
    </citation>
    <scope>NUCLEOTIDE SEQUENCE [LARGE SCALE GENOMIC DNA]</scope>
</reference>
<evidence type="ECO:0000313" key="1">
    <source>
        <dbReference type="EMBL" id="VVC91114.1"/>
    </source>
</evidence>
<dbReference type="Proteomes" id="UP000324832">
    <property type="component" value="Unassembled WGS sequence"/>
</dbReference>
<dbReference type="AlphaFoldDB" id="A0A5E4Q1K8"/>
<dbReference type="PANTHER" id="PTHR44809:SF1">
    <property type="entry name" value="PROTEIN O-MANNOSYL-TRANSFERASE TMTC1"/>
    <property type="match status" value="1"/>
</dbReference>
<sequence>MRRKPLPCVREGPASKWWACNDWAVYALVASVGALAYSNSLNGQFVHDDIPAIVSNKDVTGANPLLHFFKNDFWGTPIHYCNIEKSSHRKPTINITVNEYVLEQRISPEISKNQPSYIREDMITCKTQFQTARTI</sequence>
<evidence type="ECO:0000313" key="2">
    <source>
        <dbReference type="Proteomes" id="UP000324832"/>
    </source>
</evidence>
<dbReference type="EMBL" id="FZQP02000981">
    <property type="protein sequence ID" value="VVC91114.1"/>
    <property type="molecule type" value="Genomic_DNA"/>
</dbReference>
<name>A0A5E4Q1K8_9NEOP</name>
<organism evidence="1 2">
    <name type="scientific">Leptidea sinapis</name>
    <dbReference type="NCBI Taxonomy" id="189913"/>
    <lineage>
        <taxon>Eukaryota</taxon>
        <taxon>Metazoa</taxon>
        <taxon>Ecdysozoa</taxon>
        <taxon>Arthropoda</taxon>
        <taxon>Hexapoda</taxon>
        <taxon>Insecta</taxon>
        <taxon>Pterygota</taxon>
        <taxon>Neoptera</taxon>
        <taxon>Endopterygota</taxon>
        <taxon>Lepidoptera</taxon>
        <taxon>Glossata</taxon>
        <taxon>Ditrysia</taxon>
        <taxon>Papilionoidea</taxon>
        <taxon>Pieridae</taxon>
        <taxon>Dismorphiinae</taxon>
        <taxon>Leptidea</taxon>
    </lineage>
</organism>
<keyword evidence="2" id="KW-1185">Reference proteome</keyword>
<accession>A0A5E4Q1K8</accession>
<dbReference type="PANTHER" id="PTHR44809">
    <property type="match status" value="1"/>
</dbReference>
<protein>
    <recommendedName>
        <fullName evidence="3">Transmembrane and TPR repeat-containing protein 3</fullName>
    </recommendedName>
</protein>
<proteinExistence type="predicted"/>
<evidence type="ECO:0008006" key="3">
    <source>
        <dbReference type="Google" id="ProtNLM"/>
    </source>
</evidence>